<organism evidence="2 3">
    <name type="scientific">Zymoseptoria tritici ST99CH_1A5</name>
    <dbReference type="NCBI Taxonomy" id="1276529"/>
    <lineage>
        <taxon>Eukaryota</taxon>
        <taxon>Fungi</taxon>
        <taxon>Dikarya</taxon>
        <taxon>Ascomycota</taxon>
        <taxon>Pezizomycotina</taxon>
        <taxon>Dothideomycetes</taxon>
        <taxon>Dothideomycetidae</taxon>
        <taxon>Mycosphaerellales</taxon>
        <taxon>Mycosphaerellaceae</taxon>
        <taxon>Zymoseptoria</taxon>
    </lineage>
</organism>
<gene>
    <name evidence="2" type="ORF">ZT1A5_G9435</name>
</gene>
<evidence type="ECO:0000313" key="3">
    <source>
        <dbReference type="Proteomes" id="UP000215453"/>
    </source>
</evidence>
<feature type="compositionally biased region" description="Polar residues" evidence="1">
    <location>
        <begin position="89"/>
        <end position="103"/>
    </location>
</feature>
<sequence>MANQSEDYKAYLKSFGYNPQPPKVDDTPIIPFTDEQFAQCVKDLTGLEFSPLPTEQHTGIPYQHDPMHNQSSANILPDEQTLDPRLGHNNPTDAHAQPSNGSVLTYNTGRFEDVLPEDDLSWVLRTPPPYTVPACPDIPELIEAANSAVEQNTGPGHESLNDLSQCSICGWILDIHAPGCSVGASQHLIDAVLGDPTNAGRVGGGGGQVEAQTRGIKRRRESSSPPSASKPTQQTVVPSTLRPVKKMKAVHPPAKSFIPAPATGIYKNKFHSIADARGYLANGTRSADHSGNASKIHKYATMILDACLATLPVSSANAHQNQISEAVHNALRLAPSRVEAQVYVFTIGFLDRVTGNTNWVAKGIRPEETQPMIRLVQRLMVDKSLALDVVTGRAEKDLIGLMKAMRMGA</sequence>
<name>A0A1Y6LX03_ZYMTR</name>
<reference evidence="2 3" key="1">
    <citation type="submission" date="2016-10" db="EMBL/GenBank/DDBJ databases">
        <authorList>
            <person name="Varghese N."/>
        </authorList>
    </citation>
    <scope>NUCLEOTIDE SEQUENCE [LARGE SCALE GENOMIC DNA]</scope>
</reference>
<feature type="region of interest" description="Disordered" evidence="1">
    <location>
        <begin position="52"/>
        <end position="103"/>
    </location>
</feature>
<dbReference type="EMBL" id="LT882684">
    <property type="protein sequence ID" value="SMY27990.1"/>
    <property type="molecule type" value="Genomic_DNA"/>
</dbReference>
<feature type="region of interest" description="Disordered" evidence="1">
    <location>
        <begin position="197"/>
        <end position="237"/>
    </location>
</feature>
<evidence type="ECO:0000313" key="2">
    <source>
        <dbReference type="EMBL" id="SMY27990.1"/>
    </source>
</evidence>
<protein>
    <submittedName>
        <fullName evidence="2">Uncharacterized protein</fullName>
    </submittedName>
</protein>
<accession>A0A1Y6LX03</accession>
<dbReference type="Proteomes" id="UP000215453">
    <property type="component" value="Chromosome 9"/>
</dbReference>
<dbReference type="AlphaFoldDB" id="A0A1Y6LX03"/>
<proteinExistence type="predicted"/>
<evidence type="ECO:0000256" key="1">
    <source>
        <dbReference type="SAM" id="MobiDB-lite"/>
    </source>
</evidence>